<keyword evidence="4" id="KW-1185">Reference proteome</keyword>
<dbReference type="RefSeq" id="WP_225406795.1">
    <property type="nucleotide sequence ID" value="NZ_JAYJJR010000027.1"/>
</dbReference>
<feature type="transmembrane region" description="Helical" evidence="2">
    <location>
        <begin position="44"/>
        <end position="62"/>
    </location>
</feature>
<gene>
    <name evidence="3" type="ORF">K6T79_23855</name>
</gene>
<organism evidence="3 4">
    <name type="scientific">[Mycobacterium] crassicus</name>
    <dbReference type="NCBI Taxonomy" id="2872309"/>
    <lineage>
        <taxon>Bacteria</taxon>
        <taxon>Bacillati</taxon>
        <taxon>Actinomycetota</taxon>
        <taxon>Actinomycetes</taxon>
        <taxon>Mycobacteriales</taxon>
        <taxon>Mycobacteriaceae</taxon>
        <taxon>Mycolicibacter</taxon>
    </lineage>
</organism>
<evidence type="ECO:0000256" key="2">
    <source>
        <dbReference type="SAM" id="Phobius"/>
    </source>
</evidence>
<keyword evidence="2" id="KW-1133">Transmembrane helix</keyword>
<evidence type="ECO:0000256" key="1">
    <source>
        <dbReference type="SAM" id="MobiDB-lite"/>
    </source>
</evidence>
<name>A0ABU5XRY2_9MYCO</name>
<evidence type="ECO:0000313" key="4">
    <source>
        <dbReference type="Proteomes" id="UP001299596"/>
    </source>
</evidence>
<proteinExistence type="predicted"/>
<feature type="transmembrane region" description="Helical" evidence="2">
    <location>
        <begin position="108"/>
        <end position="131"/>
    </location>
</feature>
<feature type="compositionally biased region" description="Basic and acidic residues" evidence="1">
    <location>
        <begin position="166"/>
        <end position="185"/>
    </location>
</feature>
<protein>
    <submittedName>
        <fullName evidence="3">Uncharacterized protein</fullName>
    </submittedName>
</protein>
<accession>A0ABU5XRY2</accession>
<keyword evidence="2" id="KW-0472">Membrane</keyword>
<sequence length="185" mass="19449">MKNPLALGIALVGCLAMSVATFIPLYESSRFARIEQNTLIQHGGWMLILAAIGIAASAYRYDQGMADNIAAPVGLSVLAGVLLFFAVNDKSDRTLYPVGFDGNPITDAPGTVAALGVGVYLAGAGIFAALAGSVMMWQTRQATAEGGSTAGKGQVRNVRKSGPGDLARRSKPEYDASDEERYKDY</sequence>
<reference evidence="3 4" key="1">
    <citation type="submission" date="2023-12" db="EMBL/GenBank/DDBJ databases">
        <title>Description of new species of Mycobacterium terrae complex isolated from sewage at the Sao Paulo Zoological Park Foundation in Brazil.</title>
        <authorList>
            <person name="Romagnoli C.L."/>
            <person name="Conceicao E.C."/>
            <person name="Machado E."/>
            <person name="Barreto L.B.P.F."/>
            <person name="Sharma A."/>
            <person name="Silva N.M."/>
            <person name="Marques L.E."/>
            <person name="Juliana M.A."/>
            <person name="Lourenco M.C.S."/>
            <person name="Digiampietri L.A."/>
            <person name="Suffys P.N."/>
            <person name="Viana-Niero C."/>
        </authorList>
    </citation>
    <scope>NUCLEOTIDE SEQUENCE [LARGE SCALE GENOMIC DNA]</scope>
    <source>
        <strain evidence="3 4">MYC098</strain>
    </source>
</reference>
<dbReference type="EMBL" id="JAYJJR010000027">
    <property type="protein sequence ID" value="MEB3024062.1"/>
    <property type="molecule type" value="Genomic_DNA"/>
</dbReference>
<feature type="region of interest" description="Disordered" evidence="1">
    <location>
        <begin position="145"/>
        <end position="185"/>
    </location>
</feature>
<evidence type="ECO:0000313" key="3">
    <source>
        <dbReference type="EMBL" id="MEB3024062.1"/>
    </source>
</evidence>
<dbReference type="Proteomes" id="UP001299596">
    <property type="component" value="Unassembled WGS sequence"/>
</dbReference>
<keyword evidence="2" id="KW-0812">Transmembrane</keyword>
<feature type="transmembrane region" description="Helical" evidence="2">
    <location>
        <begin position="69"/>
        <end position="88"/>
    </location>
</feature>
<comment type="caution">
    <text evidence="3">The sequence shown here is derived from an EMBL/GenBank/DDBJ whole genome shotgun (WGS) entry which is preliminary data.</text>
</comment>